<dbReference type="GO" id="GO:0003995">
    <property type="term" value="F:acyl-CoA dehydrogenase activity"/>
    <property type="evidence" value="ECO:0007669"/>
    <property type="project" value="InterPro"/>
</dbReference>
<dbReference type="InterPro" id="IPR009100">
    <property type="entry name" value="AcylCoA_DH/oxidase_NM_dom_sf"/>
</dbReference>
<protein>
    <recommendedName>
        <fullName evidence="7">Cyclohex-1-ene-1-carbonyl-CoA dehydrogenase</fullName>
        <ecNumber evidence="6">1.3.8.10</ecNumber>
    </recommendedName>
</protein>
<evidence type="ECO:0000256" key="8">
    <source>
        <dbReference type="RuleBase" id="RU362125"/>
    </source>
</evidence>
<dbReference type="InterPro" id="IPR009075">
    <property type="entry name" value="AcylCo_DH/oxidase_C"/>
</dbReference>
<feature type="domain" description="Acyl-CoA dehydrogenase/oxidase C-terminal" evidence="9">
    <location>
        <begin position="95"/>
        <end position="244"/>
    </location>
</feature>
<dbReference type="AlphaFoldDB" id="A0A7V5U393"/>
<dbReference type="SUPFAM" id="SSF47203">
    <property type="entry name" value="Acyl-CoA dehydrogenase C-terminal domain-like"/>
    <property type="match status" value="1"/>
</dbReference>
<dbReference type="InterPro" id="IPR006091">
    <property type="entry name" value="Acyl-CoA_Oxase/DH_mid-dom"/>
</dbReference>
<evidence type="ECO:0000313" key="11">
    <source>
        <dbReference type="EMBL" id="HHI97949.1"/>
    </source>
</evidence>
<evidence type="ECO:0000259" key="10">
    <source>
        <dbReference type="Pfam" id="PF02770"/>
    </source>
</evidence>
<evidence type="ECO:0000256" key="2">
    <source>
        <dbReference type="ARBA" id="ARBA00009347"/>
    </source>
</evidence>
<dbReference type="Pfam" id="PF00441">
    <property type="entry name" value="Acyl-CoA_dh_1"/>
    <property type="match status" value="1"/>
</dbReference>
<evidence type="ECO:0000256" key="5">
    <source>
        <dbReference type="ARBA" id="ARBA00023002"/>
    </source>
</evidence>
<evidence type="ECO:0000259" key="9">
    <source>
        <dbReference type="Pfam" id="PF00441"/>
    </source>
</evidence>
<dbReference type="Gene3D" id="1.20.140.10">
    <property type="entry name" value="Butyryl-CoA Dehydrogenase, subunit A, domain 3"/>
    <property type="match status" value="1"/>
</dbReference>
<comment type="caution">
    <text evidence="11">The sequence shown here is derived from an EMBL/GenBank/DDBJ whole genome shotgun (WGS) entry which is preliminary data.</text>
</comment>
<keyword evidence="3 8" id="KW-0285">Flavoprotein</keyword>
<dbReference type="EC" id="1.3.8.10" evidence="6"/>
<feature type="non-terminal residue" evidence="11">
    <location>
        <position position="1"/>
    </location>
</feature>
<organism evidence="11">
    <name type="scientific">Thermodesulfatator atlanticus</name>
    <dbReference type="NCBI Taxonomy" id="501497"/>
    <lineage>
        <taxon>Bacteria</taxon>
        <taxon>Pseudomonadati</taxon>
        <taxon>Thermodesulfobacteriota</taxon>
        <taxon>Thermodesulfobacteria</taxon>
        <taxon>Thermodesulfobacteriales</taxon>
        <taxon>Thermodesulfatatoraceae</taxon>
        <taxon>Thermodesulfatator</taxon>
    </lineage>
</organism>
<proteinExistence type="inferred from homology"/>
<reference evidence="11" key="1">
    <citation type="journal article" date="2020" name="mSystems">
        <title>Genome- and Community-Level Interaction Insights into Carbon Utilization and Element Cycling Functions of Hydrothermarchaeota in Hydrothermal Sediment.</title>
        <authorList>
            <person name="Zhou Z."/>
            <person name="Liu Y."/>
            <person name="Xu W."/>
            <person name="Pan J."/>
            <person name="Luo Z.H."/>
            <person name="Li M."/>
        </authorList>
    </citation>
    <scope>NUCLEOTIDE SEQUENCE [LARGE SCALE GENOMIC DNA]</scope>
    <source>
        <strain evidence="11">HyVt-533</strain>
    </source>
</reference>
<gene>
    <name evidence="11" type="ORF">ENJ96_08890</name>
</gene>
<keyword evidence="5 8" id="KW-0560">Oxidoreductase</keyword>
<dbReference type="SUPFAM" id="SSF56645">
    <property type="entry name" value="Acyl-CoA dehydrogenase NM domain-like"/>
    <property type="match status" value="1"/>
</dbReference>
<dbReference type="Proteomes" id="UP000886101">
    <property type="component" value="Unassembled WGS sequence"/>
</dbReference>
<dbReference type="PANTHER" id="PTHR43884">
    <property type="entry name" value="ACYL-COA DEHYDROGENASE"/>
    <property type="match status" value="1"/>
</dbReference>
<feature type="domain" description="Acyl-CoA oxidase/dehydrogenase middle" evidence="10">
    <location>
        <begin position="3"/>
        <end position="83"/>
    </location>
</feature>
<evidence type="ECO:0000256" key="7">
    <source>
        <dbReference type="ARBA" id="ARBA00072305"/>
    </source>
</evidence>
<dbReference type="PROSITE" id="PS00073">
    <property type="entry name" value="ACYL_COA_DH_2"/>
    <property type="match status" value="1"/>
</dbReference>
<dbReference type="InterPro" id="IPR006089">
    <property type="entry name" value="Acyl-CoA_DH_CS"/>
</dbReference>
<accession>A0A7V5U393</accession>
<dbReference type="Gene3D" id="2.40.110.10">
    <property type="entry name" value="Butyryl-CoA Dehydrogenase, subunit A, domain 2"/>
    <property type="match status" value="1"/>
</dbReference>
<dbReference type="EMBL" id="DROK01000263">
    <property type="protein sequence ID" value="HHI97949.1"/>
    <property type="molecule type" value="Genomic_DNA"/>
</dbReference>
<dbReference type="InterPro" id="IPR046373">
    <property type="entry name" value="Acyl-CoA_Oxase/DH_mid-dom_sf"/>
</dbReference>
<dbReference type="InterPro" id="IPR036250">
    <property type="entry name" value="AcylCo_DH-like_C"/>
</dbReference>
<evidence type="ECO:0000256" key="6">
    <source>
        <dbReference type="ARBA" id="ARBA00066362"/>
    </source>
</evidence>
<keyword evidence="4 8" id="KW-0274">FAD</keyword>
<sequence length="254" mass="27783">AAIRTTARKEGDYYVLNGIKQWITNGGVADIYTVIAVTDPKKGARGASAFIVEKGDPGFVIGKKEKKMGLRASTTTELFFSNCRIPKERLLGREGMGFIIAMKTLDLSRPGVGAQAIGLAQGALQVALNHARSRVQFGQPVYNFQAVSHTFAEMAMRLEAARALVYSAARFIDSGAKNISGASAMAKAYATDVAMWVTERAVQMMGGFGYMRDFPVEKMMRDAKCLQIYEGTNEIQRNIIARELPKFIKPLELG</sequence>
<comment type="cofactor">
    <cofactor evidence="1 8">
        <name>FAD</name>
        <dbReference type="ChEBI" id="CHEBI:57692"/>
    </cofactor>
</comment>
<dbReference type="FunFam" id="2.40.110.10:FF:000001">
    <property type="entry name" value="Acyl-CoA dehydrogenase, mitochondrial"/>
    <property type="match status" value="1"/>
</dbReference>
<dbReference type="PANTHER" id="PTHR43884:SF12">
    <property type="entry name" value="ISOVALERYL-COA DEHYDROGENASE, MITOCHONDRIAL-RELATED"/>
    <property type="match status" value="1"/>
</dbReference>
<evidence type="ECO:0000256" key="1">
    <source>
        <dbReference type="ARBA" id="ARBA00001974"/>
    </source>
</evidence>
<dbReference type="Pfam" id="PF02770">
    <property type="entry name" value="Acyl-CoA_dh_M"/>
    <property type="match status" value="1"/>
</dbReference>
<evidence type="ECO:0000256" key="4">
    <source>
        <dbReference type="ARBA" id="ARBA00022827"/>
    </source>
</evidence>
<evidence type="ECO:0000256" key="3">
    <source>
        <dbReference type="ARBA" id="ARBA00022630"/>
    </source>
</evidence>
<comment type="similarity">
    <text evidence="2 8">Belongs to the acyl-CoA dehydrogenase family.</text>
</comment>
<name>A0A7V5U393_9BACT</name>
<dbReference type="FunFam" id="1.20.140.10:FF:000004">
    <property type="entry name" value="Acyl-CoA dehydrogenase FadE25"/>
    <property type="match status" value="1"/>
</dbReference>